<evidence type="ECO:0000256" key="4">
    <source>
        <dbReference type="ARBA" id="ARBA00022692"/>
    </source>
</evidence>
<keyword evidence="4 7" id="KW-0812">Transmembrane</keyword>
<evidence type="ECO:0000256" key="6">
    <source>
        <dbReference type="ARBA" id="ARBA00023136"/>
    </source>
</evidence>
<dbReference type="PANTHER" id="PTHR42703:SF1">
    <property type="entry name" value="NA(+)_H(+) ANTIPORTER SUBUNIT D1"/>
    <property type="match status" value="1"/>
</dbReference>
<dbReference type="KEGG" id="sbae:DSM104329_03347"/>
<dbReference type="RefSeq" id="WP_259310998.1">
    <property type="nucleotide sequence ID" value="NZ_CP087164.1"/>
</dbReference>
<feature type="transmembrane region" description="Helical" evidence="8">
    <location>
        <begin position="381"/>
        <end position="401"/>
    </location>
</feature>
<dbReference type="InterPro" id="IPR003918">
    <property type="entry name" value="NADH_UbQ_OxRdtase"/>
</dbReference>
<dbReference type="PANTHER" id="PTHR42703">
    <property type="entry name" value="NADH DEHYDROGENASE"/>
    <property type="match status" value="1"/>
</dbReference>
<accession>A0A9E6XYT4</accession>
<dbReference type="Proteomes" id="UP001162834">
    <property type="component" value="Chromosome"/>
</dbReference>
<feature type="transmembrane region" description="Helical" evidence="8">
    <location>
        <begin position="421"/>
        <end position="437"/>
    </location>
</feature>
<dbReference type="EMBL" id="CP087164">
    <property type="protein sequence ID" value="UGS36935.1"/>
    <property type="molecule type" value="Genomic_DNA"/>
</dbReference>
<evidence type="ECO:0000313" key="11">
    <source>
        <dbReference type="Proteomes" id="UP001162834"/>
    </source>
</evidence>
<feature type="transmembrane region" description="Helical" evidence="8">
    <location>
        <begin position="152"/>
        <end position="179"/>
    </location>
</feature>
<sequence length="456" mass="47735">MTALALSLLIPWAAGVVLLLADGRLRIVGWIAVAALAANLAALIVLTADVLGDGPVRVVTGDWPMGVGITLRADALGVLFALLSTVALLAAMVHEILEGVRERVFPAMVVLLGAGLTGTFLTGDLFNFYVFFELSMTAAYVLATYGGGRRELGAALVFTTVNLLGTFIFLLSVAGIYHITGSLDMATIGERMRAVDPDTGILVAAGFFVAFSVKLGLFPFHYWLPTVYVGSRPAVAAILSGGLANIGAYGVLRFGGEMLPRELELAAIGMIVIGCASILYGALLAVSRRTTREMLAYSAIGQVGYILVAVGIGGPVGFAAAILYTVVNALNKTLLFLTARMRGALVGAAFVVGALSVAGIPPAAGFVGKLQLFHAAAGRPTLIALIFLGGALSFVYVFQIYQYDFWRGERRGRRSGRPQQAVVAVLALAVLAVGLWPEPLLALSRDAAQVLPGARR</sequence>
<evidence type="ECO:0000259" key="9">
    <source>
        <dbReference type="Pfam" id="PF00361"/>
    </source>
</evidence>
<comment type="similarity">
    <text evidence="2">Belongs to the CPA3 antiporters (TC 2.A.63) subunit D family.</text>
</comment>
<organism evidence="10 11">
    <name type="scientific">Capillimicrobium parvum</name>
    <dbReference type="NCBI Taxonomy" id="2884022"/>
    <lineage>
        <taxon>Bacteria</taxon>
        <taxon>Bacillati</taxon>
        <taxon>Actinomycetota</taxon>
        <taxon>Thermoleophilia</taxon>
        <taxon>Solirubrobacterales</taxon>
        <taxon>Capillimicrobiaceae</taxon>
        <taxon>Capillimicrobium</taxon>
    </lineage>
</organism>
<dbReference type="AlphaFoldDB" id="A0A9E6XYT4"/>
<feature type="transmembrane region" description="Helical" evidence="8">
    <location>
        <begin position="234"/>
        <end position="252"/>
    </location>
</feature>
<dbReference type="GO" id="GO:0008137">
    <property type="term" value="F:NADH dehydrogenase (ubiquinone) activity"/>
    <property type="evidence" value="ECO:0007669"/>
    <property type="project" value="InterPro"/>
</dbReference>
<keyword evidence="6 8" id="KW-0472">Membrane</keyword>
<feature type="transmembrane region" description="Helical" evidence="8">
    <location>
        <begin position="264"/>
        <end position="285"/>
    </location>
</feature>
<evidence type="ECO:0000256" key="3">
    <source>
        <dbReference type="ARBA" id="ARBA00022475"/>
    </source>
</evidence>
<feature type="transmembrane region" description="Helical" evidence="8">
    <location>
        <begin position="305"/>
        <end position="331"/>
    </location>
</feature>
<name>A0A9E6XYT4_9ACTN</name>
<dbReference type="InterPro" id="IPR001750">
    <property type="entry name" value="ND/Mrp_TM"/>
</dbReference>
<reference evidence="10" key="1">
    <citation type="journal article" date="2022" name="Int. J. Syst. Evol. Microbiol.">
        <title>Pseudomonas aegrilactucae sp. nov. and Pseudomonas morbosilactucae sp. nov., pathogens causing bacterial rot of lettuce in Japan.</title>
        <authorList>
            <person name="Sawada H."/>
            <person name="Fujikawa T."/>
            <person name="Satou M."/>
        </authorList>
    </citation>
    <scope>NUCLEOTIDE SEQUENCE</scope>
    <source>
        <strain evidence="10">0166_1</strain>
    </source>
</reference>
<keyword evidence="5 8" id="KW-1133">Transmembrane helix</keyword>
<dbReference type="GO" id="GO:0042773">
    <property type="term" value="P:ATP synthesis coupled electron transport"/>
    <property type="evidence" value="ECO:0007669"/>
    <property type="project" value="InterPro"/>
</dbReference>
<proteinExistence type="inferred from homology"/>
<evidence type="ECO:0000256" key="1">
    <source>
        <dbReference type="ARBA" id="ARBA00004651"/>
    </source>
</evidence>
<feature type="transmembrane region" description="Helical" evidence="8">
    <location>
        <begin position="73"/>
        <end position="92"/>
    </location>
</feature>
<evidence type="ECO:0000256" key="5">
    <source>
        <dbReference type="ARBA" id="ARBA00022989"/>
    </source>
</evidence>
<keyword evidence="11" id="KW-1185">Reference proteome</keyword>
<dbReference type="Pfam" id="PF00361">
    <property type="entry name" value="Proton_antipo_M"/>
    <property type="match status" value="1"/>
</dbReference>
<feature type="transmembrane region" description="Helical" evidence="8">
    <location>
        <begin position="104"/>
        <end position="121"/>
    </location>
</feature>
<evidence type="ECO:0000256" key="2">
    <source>
        <dbReference type="ARBA" id="ARBA00005346"/>
    </source>
</evidence>
<evidence type="ECO:0000256" key="7">
    <source>
        <dbReference type="RuleBase" id="RU000320"/>
    </source>
</evidence>
<comment type="subcellular location">
    <subcellularLocation>
        <location evidence="1">Cell membrane</location>
        <topology evidence="1">Multi-pass membrane protein</topology>
    </subcellularLocation>
    <subcellularLocation>
        <location evidence="7">Membrane</location>
        <topology evidence="7">Multi-pass membrane protein</topology>
    </subcellularLocation>
</comment>
<feature type="domain" description="NADH:quinone oxidoreductase/Mrp antiporter transmembrane" evidence="9">
    <location>
        <begin position="123"/>
        <end position="387"/>
    </location>
</feature>
<feature type="transmembrane region" description="Helical" evidence="8">
    <location>
        <begin position="343"/>
        <end position="361"/>
    </location>
</feature>
<feature type="transmembrane region" description="Helical" evidence="8">
    <location>
        <begin position="200"/>
        <end position="222"/>
    </location>
</feature>
<keyword evidence="3" id="KW-1003">Cell membrane</keyword>
<dbReference type="PRINTS" id="PR01437">
    <property type="entry name" value="NUOXDRDTASE4"/>
</dbReference>
<dbReference type="InterPro" id="IPR050586">
    <property type="entry name" value="CPA3_Na-H_Antiporter_D"/>
</dbReference>
<protein>
    <submittedName>
        <fullName evidence="10">Na(+)/H(+) antiporter subunit D</fullName>
    </submittedName>
</protein>
<dbReference type="GO" id="GO:0005886">
    <property type="term" value="C:plasma membrane"/>
    <property type="evidence" value="ECO:0007669"/>
    <property type="project" value="UniProtKB-SubCell"/>
</dbReference>
<evidence type="ECO:0000256" key="8">
    <source>
        <dbReference type="SAM" id="Phobius"/>
    </source>
</evidence>
<feature type="transmembrane region" description="Helical" evidence="8">
    <location>
        <begin position="29"/>
        <end position="52"/>
    </location>
</feature>
<gene>
    <name evidence="10" type="primary">mrpD</name>
    <name evidence="10" type="ORF">DSM104329_03347</name>
</gene>
<evidence type="ECO:0000313" key="10">
    <source>
        <dbReference type="EMBL" id="UGS36935.1"/>
    </source>
</evidence>